<reference evidence="2" key="1">
    <citation type="journal article" date="2014" name="Front. Microbiol.">
        <title>High frequency of phylogenetically diverse reductive dehalogenase-homologous genes in deep subseafloor sedimentary metagenomes.</title>
        <authorList>
            <person name="Kawai M."/>
            <person name="Futagami T."/>
            <person name="Toyoda A."/>
            <person name="Takaki Y."/>
            <person name="Nishi S."/>
            <person name="Hori S."/>
            <person name="Arai W."/>
            <person name="Tsubouchi T."/>
            <person name="Morono Y."/>
            <person name="Uchiyama I."/>
            <person name="Ito T."/>
            <person name="Fujiyama A."/>
            <person name="Inagaki F."/>
            <person name="Takami H."/>
        </authorList>
    </citation>
    <scope>NUCLEOTIDE SEQUENCE</scope>
    <source>
        <strain evidence="2">Expedition CK06-06</strain>
    </source>
</reference>
<organism evidence="2">
    <name type="scientific">marine sediment metagenome</name>
    <dbReference type="NCBI Taxonomy" id="412755"/>
    <lineage>
        <taxon>unclassified sequences</taxon>
        <taxon>metagenomes</taxon>
        <taxon>ecological metagenomes</taxon>
    </lineage>
</organism>
<dbReference type="InterPro" id="IPR042116">
    <property type="entry name" value="TypA/BipA_C"/>
</dbReference>
<evidence type="ECO:0000259" key="1">
    <source>
        <dbReference type="Pfam" id="PF21018"/>
    </source>
</evidence>
<feature type="non-terminal residue" evidence="2">
    <location>
        <position position="1"/>
    </location>
</feature>
<protein>
    <recommendedName>
        <fullName evidence="1">TypA/BipA C-terminal domain-containing protein</fullName>
    </recommendedName>
</protein>
<dbReference type="InterPro" id="IPR048876">
    <property type="entry name" value="BipA_C"/>
</dbReference>
<proteinExistence type="predicted"/>
<name>X0WEI5_9ZZZZ</name>
<dbReference type="Pfam" id="PF21018">
    <property type="entry name" value="BipA_C"/>
    <property type="match status" value="1"/>
</dbReference>
<dbReference type="FunFam" id="2.40.50.250:FF:000001">
    <property type="entry name" value="GTP-binding protein TypA"/>
    <property type="match status" value="1"/>
</dbReference>
<dbReference type="InterPro" id="IPR035647">
    <property type="entry name" value="EFG_III/V"/>
</dbReference>
<dbReference type="Gene3D" id="2.40.50.250">
    <property type="entry name" value="bipa protein"/>
    <property type="match status" value="1"/>
</dbReference>
<dbReference type="EMBL" id="BARS01043778">
    <property type="protein sequence ID" value="GAG29409.1"/>
    <property type="molecule type" value="Genomic_DNA"/>
</dbReference>
<gene>
    <name evidence="2" type="ORF">S01H1_66228</name>
</gene>
<feature type="domain" description="TypA/BipA C-terminal" evidence="1">
    <location>
        <begin position="36"/>
        <end position="140"/>
    </location>
</feature>
<dbReference type="AlphaFoldDB" id="X0WEI5"/>
<comment type="caution">
    <text evidence="2">The sequence shown here is derived from an EMBL/GenBank/DDBJ whole genome shotgun (WGS) entry which is preliminary data.</text>
</comment>
<sequence length="141" mass="15601">GYRSEFTVDTKGEGIICTRIIGFKPCVEDIEKNKLGSMVSLTTGKALAFSLANLQERGELYIKANTDVYEGMVIGNVSKGIDLRVNPIKGKHLTNMRASSADIGIKLTPPLLLTLERGLEIIKEDEFLEITPRHIRLRKAS</sequence>
<dbReference type="SUPFAM" id="SSF54980">
    <property type="entry name" value="EF-G C-terminal domain-like"/>
    <property type="match status" value="1"/>
</dbReference>
<accession>X0WEI5</accession>
<evidence type="ECO:0000313" key="2">
    <source>
        <dbReference type="EMBL" id="GAG29409.1"/>
    </source>
</evidence>